<dbReference type="AlphaFoldDB" id="V6HWN0"/>
<evidence type="ECO:0000256" key="1">
    <source>
        <dbReference type="ARBA" id="ARBA00003330"/>
    </source>
</evidence>
<dbReference type="Proteomes" id="UP000018747">
    <property type="component" value="Unassembled WGS sequence"/>
</dbReference>
<name>V6HWN0_9LEPT</name>
<dbReference type="GO" id="GO:0005737">
    <property type="term" value="C:cytoplasm"/>
    <property type="evidence" value="ECO:0007669"/>
    <property type="project" value="TreeGrafter"/>
</dbReference>
<dbReference type="InterPro" id="IPR050924">
    <property type="entry name" value="Peroxiredoxin_BCP/PrxQ"/>
</dbReference>
<evidence type="ECO:0000256" key="3">
    <source>
        <dbReference type="ARBA" id="ARBA00013017"/>
    </source>
</evidence>
<evidence type="ECO:0000256" key="6">
    <source>
        <dbReference type="ARBA" id="ARBA00023002"/>
    </source>
</evidence>
<keyword evidence="4" id="KW-0575">Peroxidase</keyword>
<proteinExistence type="inferred from homology"/>
<dbReference type="CDD" id="cd03017">
    <property type="entry name" value="PRX_BCP"/>
    <property type="match status" value="1"/>
</dbReference>
<dbReference type="FunFam" id="3.40.30.10:FF:000007">
    <property type="entry name" value="Thioredoxin-dependent thiol peroxidase"/>
    <property type="match status" value="1"/>
</dbReference>
<sequence>MSDSMLGINLPTISLESTEGKNVKLPEDIAGSWTLLYFYPKDDTPGCTKQACSYRDNIGEFKKIGAKVYGVSLDNLDSHGNFIQKYSLNFPLLSDPDHKLSEALGVYGDQEWKGKVFKGLSRDSFLISPNGKIQKVWRKVDPTTTVEETLQEISKVSGT</sequence>
<dbReference type="Gene3D" id="3.40.30.10">
    <property type="entry name" value="Glutaredoxin"/>
    <property type="match status" value="1"/>
</dbReference>
<accession>V6HWN0</accession>
<evidence type="ECO:0000259" key="14">
    <source>
        <dbReference type="PROSITE" id="PS51352"/>
    </source>
</evidence>
<dbReference type="PANTHER" id="PTHR42801">
    <property type="entry name" value="THIOREDOXIN-DEPENDENT PEROXIDE REDUCTASE"/>
    <property type="match status" value="1"/>
</dbReference>
<evidence type="ECO:0000256" key="2">
    <source>
        <dbReference type="ARBA" id="ARBA00011245"/>
    </source>
</evidence>
<gene>
    <name evidence="15" type="ORF">LEP1GSC062_3125</name>
</gene>
<keyword evidence="7" id="KW-1015">Disulfide bond</keyword>
<evidence type="ECO:0000256" key="12">
    <source>
        <dbReference type="ARBA" id="ARBA00049091"/>
    </source>
</evidence>
<dbReference type="PANTHER" id="PTHR42801:SF4">
    <property type="entry name" value="AHPC_TSA FAMILY PROTEIN"/>
    <property type="match status" value="1"/>
</dbReference>
<evidence type="ECO:0000256" key="10">
    <source>
        <dbReference type="ARBA" id="ARBA00038489"/>
    </source>
</evidence>
<reference evidence="15" key="1">
    <citation type="submission" date="2013-05" db="EMBL/GenBank/DDBJ databases">
        <authorList>
            <person name="Harkins D.M."/>
            <person name="Durkin A.S."/>
            <person name="Brinkac L.M."/>
            <person name="Haft D.H."/>
            <person name="Selengut J.D."/>
            <person name="Sanka R."/>
            <person name="DePew J."/>
            <person name="Purushe J."/>
            <person name="Hartskeerl R.A."/>
            <person name="Ahmed A."/>
            <person name="van der Linden H."/>
            <person name="Goris M.G.A."/>
            <person name="Vinetz J.M."/>
            <person name="Sutton G.G."/>
            <person name="Nierman W.C."/>
            <person name="Fouts D.E."/>
        </authorList>
    </citation>
    <scope>NUCLEOTIDE SEQUENCE [LARGE SCALE GENOMIC DNA]</scope>
    <source>
        <strain evidence="15">L 60</strain>
    </source>
</reference>
<organism evidence="15 16">
    <name type="scientific">Leptospira alexanderi serovar Manhao 3 str. L 60</name>
    <dbReference type="NCBI Taxonomy" id="1049759"/>
    <lineage>
        <taxon>Bacteria</taxon>
        <taxon>Pseudomonadati</taxon>
        <taxon>Spirochaetota</taxon>
        <taxon>Spirochaetia</taxon>
        <taxon>Leptospirales</taxon>
        <taxon>Leptospiraceae</taxon>
        <taxon>Leptospira</taxon>
    </lineage>
</organism>
<dbReference type="STRING" id="100053.GCA_002009845_01050"/>
<dbReference type="SUPFAM" id="SSF52833">
    <property type="entry name" value="Thioredoxin-like"/>
    <property type="match status" value="1"/>
</dbReference>
<dbReference type="PIRSF" id="PIRSF000239">
    <property type="entry name" value="AHPC"/>
    <property type="match status" value="1"/>
</dbReference>
<evidence type="ECO:0000256" key="7">
    <source>
        <dbReference type="ARBA" id="ARBA00023157"/>
    </source>
</evidence>
<comment type="caution">
    <text evidence="15">The sequence shown here is derived from an EMBL/GenBank/DDBJ whole genome shotgun (WGS) entry which is preliminary data.</text>
</comment>
<dbReference type="RefSeq" id="WP_010576293.1">
    <property type="nucleotide sequence ID" value="NZ_AHMT02000044.1"/>
</dbReference>
<comment type="catalytic activity">
    <reaction evidence="12">
        <text>a hydroperoxide + [thioredoxin]-dithiol = an alcohol + [thioredoxin]-disulfide + H2O</text>
        <dbReference type="Rhea" id="RHEA:62620"/>
        <dbReference type="Rhea" id="RHEA-COMP:10698"/>
        <dbReference type="Rhea" id="RHEA-COMP:10700"/>
        <dbReference type="ChEBI" id="CHEBI:15377"/>
        <dbReference type="ChEBI" id="CHEBI:29950"/>
        <dbReference type="ChEBI" id="CHEBI:30879"/>
        <dbReference type="ChEBI" id="CHEBI:35924"/>
        <dbReference type="ChEBI" id="CHEBI:50058"/>
        <dbReference type="EC" id="1.11.1.24"/>
    </reaction>
</comment>
<dbReference type="EC" id="1.11.1.24" evidence="3"/>
<dbReference type="GO" id="GO:0034599">
    <property type="term" value="P:cellular response to oxidative stress"/>
    <property type="evidence" value="ECO:0007669"/>
    <property type="project" value="TreeGrafter"/>
</dbReference>
<evidence type="ECO:0000256" key="9">
    <source>
        <dbReference type="ARBA" id="ARBA00032824"/>
    </source>
</evidence>
<dbReference type="InterPro" id="IPR013766">
    <property type="entry name" value="Thioredoxin_domain"/>
</dbReference>
<dbReference type="GO" id="GO:0045454">
    <property type="term" value="P:cell redox homeostasis"/>
    <property type="evidence" value="ECO:0007669"/>
    <property type="project" value="TreeGrafter"/>
</dbReference>
<dbReference type="InterPro" id="IPR000866">
    <property type="entry name" value="AhpC/TSA"/>
</dbReference>
<keyword evidence="8" id="KW-0676">Redox-active center</keyword>
<keyword evidence="5" id="KW-0049">Antioxidant</keyword>
<comment type="similarity">
    <text evidence="10">Belongs to the peroxiredoxin family. BCP/PrxQ subfamily.</text>
</comment>
<keyword evidence="6" id="KW-0560">Oxidoreductase</keyword>
<evidence type="ECO:0000256" key="4">
    <source>
        <dbReference type="ARBA" id="ARBA00022559"/>
    </source>
</evidence>
<dbReference type="OrthoDB" id="9812811at2"/>
<protein>
    <recommendedName>
        <fullName evidence="3">thioredoxin-dependent peroxiredoxin</fullName>
        <ecNumber evidence="3">1.11.1.24</ecNumber>
    </recommendedName>
    <alternativeName>
        <fullName evidence="9">Thioredoxin peroxidase</fullName>
    </alternativeName>
    <alternativeName>
        <fullName evidence="11">Thioredoxin-dependent peroxiredoxin Bcp</fullName>
    </alternativeName>
</protein>
<comment type="subunit">
    <text evidence="2">Monomer.</text>
</comment>
<keyword evidence="16" id="KW-1185">Reference proteome</keyword>
<evidence type="ECO:0000313" key="15">
    <source>
        <dbReference type="EMBL" id="EQA61881.1"/>
    </source>
</evidence>
<evidence type="ECO:0000256" key="8">
    <source>
        <dbReference type="ARBA" id="ARBA00023284"/>
    </source>
</evidence>
<evidence type="ECO:0000256" key="5">
    <source>
        <dbReference type="ARBA" id="ARBA00022862"/>
    </source>
</evidence>
<dbReference type="InterPro" id="IPR036249">
    <property type="entry name" value="Thioredoxin-like_sf"/>
</dbReference>
<dbReference type="GO" id="GO:0008379">
    <property type="term" value="F:thioredoxin peroxidase activity"/>
    <property type="evidence" value="ECO:0007669"/>
    <property type="project" value="TreeGrafter"/>
</dbReference>
<evidence type="ECO:0000256" key="13">
    <source>
        <dbReference type="PIRSR" id="PIRSR000239-1"/>
    </source>
</evidence>
<dbReference type="EMBL" id="AHMT02000044">
    <property type="protein sequence ID" value="EQA61881.1"/>
    <property type="molecule type" value="Genomic_DNA"/>
</dbReference>
<feature type="active site" description="Cysteine sulfenic acid (-SOH) intermediate; for peroxidase activity" evidence="13">
    <location>
        <position position="47"/>
    </location>
</feature>
<evidence type="ECO:0000313" key="16">
    <source>
        <dbReference type="Proteomes" id="UP000018747"/>
    </source>
</evidence>
<evidence type="ECO:0000256" key="11">
    <source>
        <dbReference type="ARBA" id="ARBA00042639"/>
    </source>
</evidence>
<feature type="domain" description="Thioredoxin" evidence="14">
    <location>
        <begin position="4"/>
        <end position="158"/>
    </location>
</feature>
<dbReference type="Pfam" id="PF00578">
    <property type="entry name" value="AhpC-TSA"/>
    <property type="match status" value="1"/>
</dbReference>
<comment type="function">
    <text evidence="1">Thiol-specific peroxidase that catalyzes the reduction of hydrogen peroxide and organic hydroperoxides to water and alcohols, respectively. Plays a role in cell protection against oxidative stress by detoxifying peroxides and as sensor of hydrogen peroxide-mediated signaling events.</text>
</comment>
<dbReference type="InterPro" id="IPR024706">
    <property type="entry name" value="Peroxiredoxin_AhpC-typ"/>
</dbReference>
<dbReference type="PROSITE" id="PS51352">
    <property type="entry name" value="THIOREDOXIN_2"/>
    <property type="match status" value="1"/>
</dbReference>